<accession>A0A3E3DTK6</accession>
<dbReference type="RefSeq" id="WP_029467522.1">
    <property type="nucleotide sequence ID" value="NZ_QTJW01000001.1"/>
</dbReference>
<dbReference type="Proteomes" id="UP000261023">
    <property type="component" value="Unassembled WGS sequence"/>
</dbReference>
<reference evidence="2 3" key="1">
    <citation type="submission" date="2018-08" db="EMBL/GenBank/DDBJ databases">
        <title>A genome reference for cultivated species of the human gut microbiota.</title>
        <authorList>
            <person name="Zou Y."/>
            <person name="Xue W."/>
            <person name="Luo G."/>
        </authorList>
    </citation>
    <scope>NUCLEOTIDE SEQUENCE [LARGE SCALE GENOMIC DNA]</scope>
    <source>
        <strain evidence="2 3">AF19-13AC</strain>
    </source>
</reference>
<feature type="domain" description="Phosphoadenosine phosphosulphate reductase" evidence="1">
    <location>
        <begin position="31"/>
        <end position="215"/>
    </location>
</feature>
<dbReference type="AlphaFoldDB" id="A0A3E3DTK6"/>
<protein>
    <submittedName>
        <fullName evidence="2">DNA phosphorothioation system sulfurtransferase DndC</fullName>
    </submittedName>
</protein>
<evidence type="ECO:0000259" key="1">
    <source>
        <dbReference type="Pfam" id="PF01507"/>
    </source>
</evidence>
<dbReference type="GO" id="GO:0016740">
    <property type="term" value="F:transferase activity"/>
    <property type="evidence" value="ECO:0007669"/>
    <property type="project" value="UniProtKB-KW"/>
</dbReference>
<name>A0A3E3DTK6_9FIRM</name>
<dbReference type="SUPFAM" id="SSF52402">
    <property type="entry name" value="Adenine nucleotide alpha hydrolases-like"/>
    <property type="match status" value="1"/>
</dbReference>
<dbReference type="NCBIfam" id="TIGR03183">
    <property type="entry name" value="DNA_S_dndC"/>
    <property type="match status" value="1"/>
</dbReference>
<dbReference type="InterPro" id="IPR050128">
    <property type="entry name" value="Sulfate_adenylyltrnsfr_sub2"/>
</dbReference>
<sequence length="463" mass="53490">MATNSYFKENTLEELIDEIRFVYQSDDRPWVIGYSGGKDSTTVVELVYKMLLSLPDWQRTKTVYIVSSDTLIENPLIKIYLSKMNEMLGEAAKRDGLPIKSTMVTPPPDNSFWANVIGRGLPTPRMNGTFRWCTDRLKINPSANYIKTIIKEEGQEVVVLLGVRKAESIARKRRIEGREIANRLMNRHETIQEAFVYNPIVELTTEDVWDVLLRLDGGKTPWGSNNNELVALYADADSGECPFAGIHAGGQTQSCGNSRFGCWVCTVVKDDKSLNGFIKSGHRELIPLADFRTWLMSIRGEDEYREKKRRNGTVYETKTGEMGYGPFTWEARQLILKKLIETQKKMNYELITMDELKAIDEIWDEELDLSRRTLVELYEKLTGERLSWHQYKEPLIDAETIEDLEMLAAVNDVPFDLVRNVILSINHNKNYSNKRIMKEALEKLLNQQWLHYEVLKEIEDENK</sequence>
<proteinExistence type="predicted"/>
<gene>
    <name evidence="2" type="primary">dndC</name>
    <name evidence="2" type="ORF">DWX31_01040</name>
</gene>
<dbReference type="InterPro" id="IPR002500">
    <property type="entry name" value="PAPS_reduct_dom"/>
</dbReference>
<organism evidence="2 3">
    <name type="scientific">Hungatella hathewayi</name>
    <dbReference type="NCBI Taxonomy" id="154046"/>
    <lineage>
        <taxon>Bacteria</taxon>
        <taxon>Bacillati</taxon>
        <taxon>Bacillota</taxon>
        <taxon>Clostridia</taxon>
        <taxon>Lachnospirales</taxon>
        <taxon>Lachnospiraceae</taxon>
        <taxon>Hungatella</taxon>
    </lineage>
</organism>
<evidence type="ECO:0000313" key="2">
    <source>
        <dbReference type="EMBL" id="RGD72465.1"/>
    </source>
</evidence>
<dbReference type="PANTHER" id="PTHR43196">
    <property type="entry name" value="SULFATE ADENYLYLTRANSFERASE SUBUNIT 2"/>
    <property type="match status" value="1"/>
</dbReference>
<dbReference type="EMBL" id="QTJW01000001">
    <property type="protein sequence ID" value="RGD72465.1"/>
    <property type="molecule type" value="Genomic_DNA"/>
</dbReference>
<dbReference type="InterPro" id="IPR014729">
    <property type="entry name" value="Rossmann-like_a/b/a_fold"/>
</dbReference>
<dbReference type="InterPro" id="IPR017598">
    <property type="entry name" value="SulphurTrfase_DndC"/>
</dbReference>
<dbReference type="Pfam" id="PF01507">
    <property type="entry name" value="PAPS_reduct"/>
    <property type="match status" value="1"/>
</dbReference>
<comment type="caution">
    <text evidence="2">The sequence shown here is derived from an EMBL/GenBank/DDBJ whole genome shotgun (WGS) entry which is preliminary data.</text>
</comment>
<keyword evidence="2" id="KW-0808">Transferase</keyword>
<dbReference type="Gene3D" id="3.40.50.620">
    <property type="entry name" value="HUPs"/>
    <property type="match status" value="1"/>
</dbReference>
<dbReference type="PANTHER" id="PTHR43196:SF2">
    <property type="entry name" value="PHOSPHOADENOSINE PHOSPHOSULFATE REDUCTASE"/>
    <property type="match status" value="1"/>
</dbReference>
<evidence type="ECO:0000313" key="3">
    <source>
        <dbReference type="Proteomes" id="UP000261023"/>
    </source>
</evidence>
<dbReference type="OrthoDB" id="9774475at2"/>